<feature type="domain" description="DUF2383" evidence="1">
    <location>
        <begin position="11"/>
        <end position="114"/>
    </location>
</feature>
<dbReference type="InterPro" id="IPR019052">
    <property type="entry name" value="DUF2383"/>
</dbReference>
<dbReference type="OrthoDB" id="7166292at2"/>
<sequence>MATFVGTQSDFVKALKELIELDYDAVEAYQAAINRLDNTTYIEKLESFKADHQRHITELSILLKKHSEDAPTGPSLAKQWLTKGKVVLANLVGDNTILSAMRSNEEDTNKAYERMQNYPDMWQDGIEILKRGLEDERRHKAWFDTI</sequence>
<organism evidence="2 3">
    <name type="scientific">Candidatus Finniella inopinata</name>
    <dbReference type="NCBI Taxonomy" id="1696036"/>
    <lineage>
        <taxon>Bacteria</taxon>
        <taxon>Pseudomonadati</taxon>
        <taxon>Pseudomonadota</taxon>
        <taxon>Alphaproteobacteria</taxon>
        <taxon>Holosporales</taxon>
        <taxon>Candidatus Paracaedibacteraceae</taxon>
        <taxon>Candidatus Finniella</taxon>
    </lineage>
</organism>
<dbReference type="Proteomes" id="UP000293550">
    <property type="component" value="Unassembled WGS sequence"/>
</dbReference>
<keyword evidence="3" id="KW-1185">Reference proteome</keyword>
<gene>
    <name evidence="2" type="ORF">EQU50_07660</name>
</gene>
<evidence type="ECO:0000313" key="2">
    <source>
        <dbReference type="EMBL" id="RZI45260.1"/>
    </source>
</evidence>
<name>A0A4Q7DG43_9PROT</name>
<dbReference type="Gene3D" id="1.20.1260.10">
    <property type="match status" value="1"/>
</dbReference>
<dbReference type="CDD" id="cd00657">
    <property type="entry name" value="Ferritin_like"/>
    <property type="match status" value="1"/>
</dbReference>
<dbReference type="AlphaFoldDB" id="A0A4Q7DG43"/>
<evidence type="ECO:0000259" key="1">
    <source>
        <dbReference type="Pfam" id="PF09537"/>
    </source>
</evidence>
<protein>
    <submittedName>
        <fullName evidence="2">DUF2383 domain-containing protein</fullName>
    </submittedName>
</protein>
<dbReference type="InterPro" id="IPR009078">
    <property type="entry name" value="Ferritin-like_SF"/>
</dbReference>
<proteinExistence type="predicted"/>
<dbReference type="InterPro" id="IPR012347">
    <property type="entry name" value="Ferritin-like"/>
</dbReference>
<reference evidence="2 3" key="1">
    <citation type="submission" date="2018-10" db="EMBL/GenBank/DDBJ databases">
        <title>An updated phylogeny of the Alphaproteobacteria reveals that the parasitic Rickettsiales and Holosporales have independent origins.</title>
        <authorList>
            <person name="Munoz-Gomez S.A."/>
            <person name="Hess S."/>
            <person name="Burger G."/>
            <person name="Lang B.F."/>
            <person name="Susko E."/>
            <person name="Slamovits C.H."/>
            <person name="Roger A.J."/>
        </authorList>
    </citation>
    <scope>NUCLEOTIDE SEQUENCE [LARGE SCALE GENOMIC DNA]</scope>
    <source>
        <strain evidence="2">HOLO01</strain>
    </source>
</reference>
<accession>A0A4Q7DG43</accession>
<dbReference type="EMBL" id="SCFB01000020">
    <property type="protein sequence ID" value="RZI45260.1"/>
    <property type="molecule type" value="Genomic_DNA"/>
</dbReference>
<evidence type="ECO:0000313" key="3">
    <source>
        <dbReference type="Proteomes" id="UP000293550"/>
    </source>
</evidence>
<dbReference type="SUPFAM" id="SSF47240">
    <property type="entry name" value="Ferritin-like"/>
    <property type="match status" value="1"/>
</dbReference>
<dbReference type="RefSeq" id="WP_130154539.1">
    <property type="nucleotide sequence ID" value="NZ_SCFB01000020.1"/>
</dbReference>
<comment type="caution">
    <text evidence="2">The sequence shown here is derived from an EMBL/GenBank/DDBJ whole genome shotgun (WGS) entry which is preliminary data.</text>
</comment>
<dbReference type="Pfam" id="PF09537">
    <property type="entry name" value="DUF2383"/>
    <property type="match status" value="1"/>
</dbReference>